<dbReference type="AlphaFoldDB" id="A0A3B0T0E9"/>
<reference evidence="1" key="1">
    <citation type="submission" date="2018-06" db="EMBL/GenBank/DDBJ databases">
        <authorList>
            <person name="Zhirakovskaya E."/>
        </authorList>
    </citation>
    <scope>NUCLEOTIDE SEQUENCE</scope>
</reference>
<organism evidence="1">
    <name type="scientific">hydrothermal vent metagenome</name>
    <dbReference type="NCBI Taxonomy" id="652676"/>
    <lineage>
        <taxon>unclassified sequences</taxon>
        <taxon>metagenomes</taxon>
        <taxon>ecological metagenomes</taxon>
    </lineage>
</organism>
<dbReference type="InterPro" id="IPR036102">
    <property type="entry name" value="OsmC/Ohrsf"/>
</dbReference>
<evidence type="ECO:0008006" key="2">
    <source>
        <dbReference type="Google" id="ProtNLM"/>
    </source>
</evidence>
<proteinExistence type="predicted"/>
<protein>
    <recommendedName>
        <fullName evidence="2">Lipoprotein</fullName>
    </recommendedName>
</protein>
<name>A0A3B0T0E9_9ZZZZ</name>
<gene>
    <name evidence="1" type="ORF">MNBD_ALPHA05-1047</name>
</gene>
<sequence>MGGVIKITAVVLVGFALSACVSNDTNYTGAESISIPYDPYDFDPKDLLAEAQAHCQAYGLRAVYEDETVDPQSVRWRYRHYRCV</sequence>
<evidence type="ECO:0000313" key="1">
    <source>
        <dbReference type="EMBL" id="VAW07932.1"/>
    </source>
</evidence>
<dbReference type="PROSITE" id="PS51257">
    <property type="entry name" value="PROKAR_LIPOPROTEIN"/>
    <property type="match status" value="1"/>
</dbReference>
<accession>A0A3B0T0E9</accession>
<dbReference type="SUPFAM" id="SSF82784">
    <property type="entry name" value="OsmC-like"/>
    <property type="match status" value="1"/>
</dbReference>
<dbReference type="EMBL" id="UOEH01000621">
    <property type="protein sequence ID" value="VAW07932.1"/>
    <property type="molecule type" value="Genomic_DNA"/>
</dbReference>